<sequence length="474" mass="53652">MENQDWEKLGEDISRTVQEAIDSQNYNRLNQTITNTISGAMDTLEKGLHNVGDVVDKTARNFQYHSGPQGTRWEKKNAYRYNREQDQNVYRGMYQGKGTQQGGTYQQGQGSAFYREQQRAYARGNGAGYRSAERRGGQAEQSNALVKRQELFAKPTGAKVGGIIMTVMGFTVGISMLFTLGALVTSILLSPATMPLGISVMIVLAVLAGMFTVAGGILAGAGTSLLGKVKRYQRYLSVLGEKEYCEIKSLADHVKKSNKFIVKDIQKMIRKGWFRQGHLDGQKTCLITSNEAYEQYHDLMERMEKQKLEEKLTREQQQKEQEKQAKEQKQLDPQVQEIIRTGDEYIKKIHECNDAIPGEEISAKISRMEVLVDKIFDRVEQNPESITDIRRLMEYYLPTTVKLLEAYEELDSLPVQGENIITSKNEIEKTLDTLNVAFEKLLDSLFQDTAWDVSSDISVLNTMLAQEGLTKDDF</sequence>
<feature type="region of interest" description="Disordered" evidence="1">
    <location>
        <begin position="309"/>
        <end position="331"/>
    </location>
</feature>
<feature type="transmembrane region" description="Helical" evidence="2">
    <location>
        <begin position="201"/>
        <end position="226"/>
    </location>
</feature>
<feature type="transmembrane region" description="Helical" evidence="2">
    <location>
        <begin position="163"/>
        <end position="189"/>
    </location>
</feature>
<name>A0ABS6CZ85_9FIRM</name>
<proteinExistence type="predicted"/>
<dbReference type="Proteomes" id="UP000723714">
    <property type="component" value="Unassembled WGS sequence"/>
</dbReference>
<dbReference type="RefSeq" id="WP_216238389.1">
    <property type="nucleotide sequence ID" value="NZ_JABACJ020000001.1"/>
</dbReference>
<keyword evidence="2" id="KW-0812">Transmembrane</keyword>
<dbReference type="InterPro" id="IPR018770">
    <property type="entry name" value="ChloroindolylP_hydrolase"/>
</dbReference>
<evidence type="ECO:0000256" key="1">
    <source>
        <dbReference type="SAM" id="MobiDB-lite"/>
    </source>
</evidence>
<protein>
    <submittedName>
        <fullName evidence="3">5-bromo-4-chloroindolyl phosphate hydrolysis family protein</fullName>
    </submittedName>
</protein>
<organism evidence="3 4">
    <name type="scientific">Faecalicatena faecalis</name>
    <dbReference type="NCBI Taxonomy" id="2726362"/>
    <lineage>
        <taxon>Bacteria</taxon>
        <taxon>Bacillati</taxon>
        <taxon>Bacillota</taxon>
        <taxon>Clostridia</taxon>
        <taxon>Lachnospirales</taxon>
        <taxon>Lachnospiraceae</taxon>
        <taxon>Faecalicatena</taxon>
    </lineage>
</organism>
<gene>
    <name evidence="3" type="ORF">HGO97_000515</name>
</gene>
<comment type="caution">
    <text evidence="3">The sequence shown here is derived from an EMBL/GenBank/DDBJ whole genome shotgun (WGS) entry which is preliminary data.</text>
</comment>
<evidence type="ECO:0000256" key="2">
    <source>
        <dbReference type="SAM" id="Phobius"/>
    </source>
</evidence>
<dbReference type="Pfam" id="PF10112">
    <property type="entry name" value="Halogen_Hydrol"/>
    <property type="match status" value="1"/>
</dbReference>
<evidence type="ECO:0000313" key="3">
    <source>
        <dbReference type="EMBL" id="MBU3874302.1"/>
    </source>
</evidence>
<keyword evidence="2" id="KW-1133">Transmembrane helix</keyword>
<feature type="compositionally biased region" description="Basic and acidic residues" evidence="1">
    <location>
        <begin position="309"/>
        <end position="330"/>
    </location>
</feature>
<keyword evidence="4" id="KW-1185">Reference proteome</keyword>
<keyword evidence="2" id="KW-0472">Membrane</keyword>
<accession>A0ABS6CZ85</accession>
<dbReference type="EMBL" id="JABACJ020000001">
    <property type="protein sequence ID" value="MBU3874302.1"/>
    <property type="molecule type" value="Genomic_DNA"/>
</dbReference>
<evidence type="ECO:0000313" key="4">
    <source>
        <dbReference type="Proteomes" id="UP000723714"/>
    </source>
</evidence>
<reference evidence="3 4" key="1">
    <citation type="submission" date="2021-06" db="EMBL/GenBank/DDBJ databases">
        <title>Faecalicatena sp. nov. isolated from porcine feces.</title>
        <authorList>
            <person name="Oh B.S."/>
            <person name="Lee J.H."/>
        </authorList>
    </citation>
    <scope>NUCLEOTIDE SEQUENCE [LARGE SCALE GENOMIC DNA]</scope>
    <source>
        <strain evidence="3 4">AGMB00832</strain>
    </source>
</reference>